<feature type="transmembrane region" description="Helical" evidence="2">
    <location>
        <begin position="67"/>
        <end position="93"/>
    </location>
</feature>
<proteinExistence type="predicted"/>
<keyword evidence="2" id="KW-0812">Transmembrane</keyword>
<dbReference type="EMBL" id="JAGFBR010000009">
    <property type="protein sequence ID" value="KAH0462122.1"/>
    <property type="molecule type" value="Genomic_DNA"/>
</dbReference>
<evidence type="ECO:0000313" key="3">
    <source>
        <dbReference type="EMBL" id="KAH0462122.1"/>
    </source>
</evidence>
<feature type="transmembrane region" description="Helical" evidence="2">
    <location>
        <begin position="131"/>
        <end position="156"/>
    </location>
</feature>
<reference evidence="3 4" key="1">
    <citation type="journal article" date="2021" name="Hortic Res">
        <title>Chromosome-scale assembly of the Dendrobium chrysotoxum genome enhances the understanding of orchid evolution.</title>
        <authorList>
            <person name="Zhang Y."/>
            <person name="Zhang G.Q."/>
            <person name="Zhang D."/>
            <person name="Liu X.D."/>
            <person name="Xu X.Y."/>
            <person name="Sun W.H."/>
            <person name="Yu X."/>
            <person name="Zhu X."/>
            <person name="Wang Z.W."/>
            <person name="Zhao X."/>
            <person name="Zhong W.Y."/>
            <person name="Chen H."/>
            <person name="Yin W.L."/>
            <person name="Huang T."/>
            <person name="Niu S.C."/>
            <person name="Liu Z.J."/>
        </authorList>
    </citation>
    <scope>NUCLEOTIDE SEQUENCE [LARGE SCALE GENOMIC DNA]</scope>
    <source>
        <strain evidence="3">Lindl</strain>
    </source>
</reference>
<comment type="caution">
    <text evidence="3">The sequence shown here is derived from an EMBL/GenBank/DDBJ whole genome shotgun (WGS) entry which is preliminary data.</text>
</comment>
<evidence type="ECO:0000256" key="2">
    <source>
        <dbReference type="SAM" id="Phobius"/>
    </source>
</evidence>
<sequence length="158" mass="17567">MRLRSDEGPMMVARSRSDDDGRAEVQHEWHGDEENPEIQGSFQIKDSYYQFKEALVIKIRQNPGMCILLGIQIELILCNLLTVAFITILWGHFSIVVNMISPHPALAPSAAQSSGPSRSNIPGKGHKSNCLGLLCLWFVVCSFIGLILMCLLIAWVNS</sequence>
<keyword evidence="4" id="KW-1185">Reference proteome</keyword>
<evidence type="ECO:0000313" key="4">
    <source>
        <dbReference type="Proteomes" id="UP000775213"/>
    </source>
</evidence>
<dbReference type="Proteomes" id="UP000775213">
    <property type="component" value="Unassembled WGS sequence"/>
</dbReference>
<name>A0AAV7H2R2_DENCH</name>
<accession>A0AAV7H2R2</accession>
<protein>
    <submittedName>
        <fullName evidence="3">Uncharacterized protein</fullName>
    </submittedName>
</protein>
<gene>
    <name evidence="3" type="ORF">IEQ34_009697</name>
</gene>
<organism evidence="3 4">
    <name type="scientific">Dendrobium chrysotoxum</name>
    <name type="common">Orchid</name>
    <dbReference type="NCBI Taxonomy" id="161865"/>
    <lineage>
        <taxon>Eukaryota</taxon>
        <taxon>Viridiplantae</taxon>
        <taxon>Streptophyta</taxon>
        <taxon>Embryophyta</taxon>
        <taxon>Tracheophyta</taxon>
        <taxon>Spermatophyta</taxon>
        <taxon>Magnoliopsida</taxon>
        <taxon>Liliopsida</taxon>
        <taxon>Asparagales</taxon>
        <taxon>Orchidaceae</taxon>
        <taxon>Epidendroideae</taxon>
        <taxon>Malaxideae</taxon>
        <taxon>Dendrobiinae</taxon>
        <taxon>Dendrobium</taxon>
    </lineage>
</organism>
<evidence type="ECO:0000256" key="1">
    <source>
        <dbReference type="SAM" id="MobiDB-lite"/>
    </source>
</evidence>
<feature type="compositionally biased region" description="Basic and acidic residues" evidence="1">
    <location>
        <begin position="15"/>
        <end position="33"/>
    </location>
</feature>
<keyword evidence="2" id="KW-0472">Membrane</keyword>
<feature type="region of interest" description="Disordered" evidence="1">
    <location>
        <begin position="1"/>
        <end position="33"/>
    </location>
</feature>
<dbReference type="AlphaFoldDB" id="A0AAV7H2R2"/>
<keyword evidence="2" id="KW-1133">Transmembrane helix</keyword>